<feature type="compositionally biased region" description="Basic residues" evidence="1">
    <location>
        <begin position="265"/>
        <end position="278"/>
    </location>
</feature>
<feature type="compositionally biased region" description="Low complexity" evidence="1">
    <location>
        <begin position="1"/>
        <end position="19"/>
    </location>
</feature>
<dbReference type="EMBL" id="JBHSXX010000001">
    <property type="protein sequence ID" value="MFC6868389.1"/>
    <property type="molecule type" value="Genomic_DNA"/>
</dbReference>
<proteinExistence type="predicted"/>
<accession>A0ABW2C0K6</accession>
<keyword evidence="2" id="KW-1133">Transmembrane helix</keyword>
<feature type="compositionally biased region" description="Low complexity" evidence="1">
    <location>
        <begin position="323"/>
        <end position="350"/>
    </location>
</feature>
<name>A0ABW2C0K6_9PSEU</name>
<feature type="region of interest" description="Disordered" evidence="1">
    <location>
        <begin position="190"/>
        <end position="216"/>
    </location>
</feature>
<evidence type="ECO:0000313" key="4">
    <source>
        <dbReference type="Proteomes" id="UP001596337"/>
    </source>
</evidence>
<feature type="transmembrane region" description="Helical" evidence="2">
    <location>
        <begin position="99"/>
        <end position="116"/>
    </location>
</feature>
<dbReference type="RefSeq" id="WP_345398549.1">
    <property type="nucleotide sequence ID" value="NZ_BAABLA010000028.1"/>
</dbReference>
<keyword evidence="2" id="KW-0812">Transmembrane</keyword>
<gene>
    <name evidence="3" type="ORF">ACFQGD_14690</name>
</gene>
<evidence type="ECO:0000313" key="3">
    <source>
        <dbReference type="EMBL" id="MFC6868389.1"/>
    </source>
</evidence>
<reference evidence="4" key="1">
    <citation type="journal article" date="2019" name="Int. J. Syst. Evol. Microbiol.">
        <title>The Global Catalogue of Microorganisms (GCM) 10K type strain sequencing project: providing services to taxonomists for standard genome sequencing and annotation.</title>
        <authorList>
            <consortium name="The Broad Institute Genomics Platform"/>
            <consortium name="The Broad Institute Genome Sequencing Center for Infectious Disease"/>
            <person name="Wu L."/>
            <person name="Ma J."/>
        </authorList>
    </citation>
    <scope>NUCLEOTIDE SEQUENCE [LARGE SCALE GENOMIC DNA]</scope>
    <source>
        <strain evidence="4">KCTC 32255</strain>
    </source>
</reference>
<evidence type="ECO:0000256" key="2">
    <source>
        <dbReference type="SAM" id="Phobius"/>
    </source>
</evidence>
<keyword evidence="4" id="KW-1185">Reference proteome</keyword>
<feature type="region of interest" description="Disordered" evidence="1">
    <location>
        <begin position="238"/>
        <end position="278"/>
    </location>
</feature>
<comment type="caution">
    <text evidence="3">The sequence shown here is derived from an EMBL/GenBank/DDBJ whole genome shotgun (WGS) entry which is preliminary data.</text>
</comment>
<feature type="transmembrane region" description="Helical" evidence="2">
    <location>
        <begin position="66"/>
        <end position="87"/>
    </location>
</feature>
<evidence type="ECO:0000256" key="1">
    <source>
        <dbReference type="SAM" id="MobiDB-lite"/>
    </source>
</evidence>
<organism evidence="3 4">
    <name type="scientific">Haloechinothrix salitolerans</name>
    <dbReference type="NCBI Taxonomy" id="926830"/>
    <lineage>
        <taxon>Bacteria</taxon>
        <taxon>Bacillati</taxon>
        <taxon>Actinomycetota</taxon>
        <taxon>Actinomycetes</taxon>
        <taxon>Pseudonocardiales</taxon>
        <taxon>Pseudonocardiaceae</taxon>
        <taxon>Haloechinothrix</taxon>
    </lineage>
</organism>
<feature type="compositionally biased region" description="Low complexity" evidence="1">
    <location>
        <begin position="197"/>
        <end position="216"/>
    </location>
</feature>
<sequence length="357" mass="37494">MSTHNAITTTAPAASTSTARDAHHVPLSRAQRLAQDAAEAAEVRAFSEHPDVVALRVERVRTQIDVLMWLGIALGLAFTMVNVQQFAAAGAVSWSLPWLAAWLLDPMVSIVLVAVLRAEQVTARWQVDTGPWIRRTKWFAFAATYVMNTWQSWAKLDVAGIVLHSVPPALVFLASEAAPVLRDRLTESVTRAATPRAHGSTNTAANATAEGAANTTADGAVNTTATDATGADVNAAAGVHDTTAPTSTTATAGTSTAAPRTRSASTRRKPRTAARRRSRADYLAVARARWTPGVEVTPAWIRQVTGCSRGLSSALATELRTELTTTDTAPTSADKAPTAAAVAAGEGVDATQERTAA</sequence>
<keyword evidence="2" id="KW-0472">Membrane</keyword>
<feature type="region of interest" description="Disordered" evidence="1">
    <location>
        <begin position="1"/>
        <end position="21"/>
    </location>
</feature>
<evidence type="ECO:0008006" key="5">
    <source>
        <dbReference type="Google" id="ProtNLM"/>
    </source>
</evidence>
<protein>
    <recommendedName>
        <fullName evidence="5">DUF2637 domain-containing protein</fullName>
    </recommendedName>
</protein>
<dbReference type="Proteomes" id="UP001596337">
    <property type="component" value="Unassembled WGS sequence"/>
</dbReference>
<feature type="region of interest" description="Disordered" evidence="1">
    <location>
        <begin position="323"/>
        <end position="357"/>
    </location>
</feature>
<feature type="compositionally biased region" description="Low complexity" evidence="1">
    <location>
        <begin position="242"/>
        <end position="264"/>
    </location>
</feature>